<sequence length="169" mass="19688">MNENEILQKLILVCNTKADAVKRVRILKEFLENKFFKNKSLNLEKFLKSLKASEYDIEAMKQLPAQFYASFNKNNAYPIIRKISKALDKLETIHLYVPVELTEGELFKIGSWFKQNVAKNTLLEIDTDKNLTLGCALSRNGVYRDFSLKYFLQGKRPEINKILDNYVKT</sequence>
<dbReference type="AlphaFoldDB" id="A0A0G1DE17"/>
<proteinExistence type="predicted"/>
<reference evidence="1 2" key="1">
    <citation type="journal article" date="2015" name="Nature">
        <title>rRNA introns, odd ribosomes, and small enigmatic genomes across a large radiation of phyla.</title>
        <authorList>
            <person name="Brown C.T."/>
            <person name="Hug L.A."/>
            <person name="Thomas B.C."/>
            <person name="Sharon I."/>
            <person name="Castelle C.J."/>
            <person name="Singh A."/>
            <person name="Wilkins M.J."/>
            <person name="Williams K.H."/>
            <person name="Banfield J.F."/>
        </authorList>
    </citation>
    <scope>NUCLEOTIDE SEQUENCE [LARGE SCALE GENOMIC DNA]</scope>
</reference>
<name>A0A0G1DE17_9BACT</name>
<gene>
    <name evidence="1" type="ORF">UV73_C0013G0007</name>
</gene>
<dbReference type="Proteomes" id="UP000034894">
    <property type="component" value="Unassembled WGS sequence"/>
</dbReference>
<protein>
    <recommendedName>
        <fullName evidence="3">F-type ATPase subunit delta</fullName>
    </recommendedName>
</protein>
<accession>A0A0G1DE17</accession>
<evidence type="ECO:0000313" key="1">
    <source>
        <dbReference type="EMBL" id="KKS95862.1"/>
    </source>
</evidence>
<organism evidence="1 2">
    <name type="scientific">Candidatus Gottesmanbacteria bacterium GW2011_GWA2_43_14</name>
    <dbReference type="NCBI Taxonomy" id="1618443"/>
    <lineage>
        <taxon>Bacteria</taxon>
        <taxon>Candidatus Gottesmaniibacteriota</taxon>
    </lineage>
</organism>
<evidence type="ECO:0008006" key="3">
    <source>
        <dbReference type="Google" id="ProtNLM"/>
    </source>
</evidence>
<dbReference type="EMBL" id="LCFP01000013">
    <property type="protein sequence ID" value="KKS95862.1"/>
    <property type="molecule type" value="Genomic_DNA"/>
</dbReference>
<evidence type="ECO:0000313" key="2">
    <source>
        <dbReference type="Proteomes" id="UP000034894"/>
    </source>
</evidence>
<comment type="caution">
    <text evidence="1">The sequence shown here is derived from an EMBL/GenBank/DDBJ whole genome shotgun (WGS) entry which is preliminary data.</text>
</comment>
<dbReference type="STRING" id="1618443.UV73_C0013G0007"/>